<dbReference type="EMBL" id="JAANNP010000017">
    <property type="protein sequence ID" value="NHC15128.1"/>
    <property type="molecule type" value="Genomic_DNA"/>
</dbReference>
<keyword evidence="4" id="KW-1185">Reference proteome</keyword>
<comment type="caution">
    <text evidence="3">The sequence shown here is derived from an EMBL/GenBank/DDBJ whole genome shotgun (WGS) entry which is preliminary data.</text>
</comment>
<feature type="transmembrane region" description="Helical" evidence="2">
    <location>
        <begin position="38"/>
        <end position="61"/>
    </location>
</feature>
<organism evidence="3 4">
    <name type="scientific">Motilibacter deserti</name>
    <dbReference type="NCBI Taxonomy" id="2714956"/>
    <lineage>
        <taxon>Bacteria</taxon>
        <taxon>Bacillati</taxon>
        <taxon>Actinomycetota</taxon>
        <taxon>Actinomycetes</taxon>
        <taxon>Motilibacterales</taxon>
        <taxon>Motilibacteraceae</taxon>
        <taxon>Motilibacter</taxon>
    </lineage>
</organism>
<sequence length="106" mass="11009">MNILRPGAVVGGLLLSSPTMYSSLVTETTGVDAAIFRFLFGVLLTGVGLSLIDAIAVAYAVKNDQDRAKPPAYTQGRRASDLPPAPAPMANPMDLPALEPAGMPMP</sequence>
<gene>
    <name evidence="3" type="ORF">G9H71_15165</name>
</gene>
<evidence type="ECO:0000256" key="1">
    <source>
        <dbReference type="SAM" id="MobiDB-lite"/>
    </source>
</evidence>
<name>A0ABX0GX38_9ACTN</name>
<evidence type="ECO:0000313" key="3">
    <source>
        <dbReference type="EMBL" id="NHC15128.1"/>
    </source>
</evidence>
<proteinExistence type="predicted"/>
<keyword evidence="2" id="KW-1133">Transmembrane helix</keyword>
<dbReference type="Proteomes" id="UP000800981">
    <property type="component" value="Unassembled WGS sequence"/>
</dbReference>
<dbReference type="RefSeq" id="WP_166283307.1">
    <property type="nucleotide sequence ID" value="NZ_JAANNP010000017.1"/>
</dbReference>
<reference evidence="3 4" key="1">
    <citation type="submission" date="2020-03" db="EMBL/GenBank/DDBJ databases">
        <title>Two novel Motilibacter sp.</title>
        <authorList>
            <person name="Liu S."/>
        </authorList>
    </citation>
    <scope>NUCLEOTIDE SEQUENCE [LARGE SCALE GENOMIC DNA]</scope>
    <source>
        <strain evidence="3 4">E257</strain>
    </source>
</reference>
<keyword evidence="2" id="KW-0812">Transmembrane</keyword>
<protein>
    <submittedName>
        <fullName evidence="3">Uncharacterized protein</fullName>
    </submittedName>
</protein>
<evidence type="ECO:0000313" key="4">
    <source>
        <dbReference type="Proteomes" id="UP000800981"/>
    </source>
</evidence>
<feature type="region of interest" description="Disordered" evidence="1">
    <location>
        <begin position="66"/>
        <end position="106"/>
    </location>
</feature>
<keyword evidence="2" id="KW-0472">Membrane</keyword>
<accession>A0ABX0GX38</accession>
<evidence type="ECO:0000256" key="2">
    <source>
        <dbReference type="SAM" id="Phobius"/>
    </source>
</evidence>